<keyword evidence="2" id="KW-1185">Reference proteome</keyword>
<reference evidence="1 2" key="1">
    <citation type="submission" date="2019-04" db="EMBL/GenBank/DDBJ databases">
        <title>Sulfurimonas crateris sp. nov. a facultative anaerobic sulfur-oxidizing chemolithautotrophic bacterium isolated from a terrestrial mud vulcano.</title>
        <authorList>
            <person name="Ratnikova N.M."/>
            <person name="Slobodkin A.I."/>
            <person name="Merkel A.Y."/>
            <person name="Novikov A."/>
            <person name="Bonch-Osmolovskaya E.A."/>
            <person name="Slobodkina G.B."/>
        </authorList>
    </citation>
    <scope>NUCLEOTIDE SEQUENCE [LARGE SCALE GENOMIC DNA]</scope>
    <source>
        <strain evidence="1 2">SN118</strain>
    </source>
</reference>
<gene>
    <name evidence="1" type="ORF">FCU45_04070</name>
</gene>
<dbReference type="Proteomes" id="UP000309561">
    <property type="component" value="Unassembled WGS sequence"/>
</dbReference>
<evidence type="ECO:0000313" key="2">
    <source>
        <dbReference type="Proteomes" id="UP000309561"/>
    </source>
</evidence>
<name>A0A4U2Z6H5_9BACT</name>
<sequence>MKKTALLLFMLVNYSYGYTYNKLLLKAQASIFPKIIMLDKQLENKLVDGKIVYTIVYEKEDYHTALEIGEFIEANNRKDKSKYSCKVDLVEFSNFSDETQATAVYVLNSEENIEKVAQGAIKQGIISFTYSINNLKQGILFSLMLEKSTVLYLNKENLNTKKIDFVDSLYQIVNFVDKSGS</sequence>
<evidence type="ECO:0008006" key="3">
    <source>
        <dbReference type="Google" id="ProtNLM"/>
    </source>
</evidence>
<comment type="caution">
    <text evidence="1">The sequence shown here is derived from an EMBL/GenBank/DDBJ whole genome shotgun (WGS) entry which is preliminary data.</text>
</comment>
<evidence type="ECO:0000313" key="1">
    <source>
        <dbReference type="EMBL" id="TKI69799.1"/>
    </source>
</evidence>
<protein>
    <recommendedName>
        <fullName evidence="3">YfiR family protein</fullName>
    </recommendedName>
</protein>
<accession>A0A4U2Z6H5</accession>
<organism evidence="1 2">
    <name type="scientific">Sulfurimonas crateris</name>
    <dbReference type="NCBI Taxonomy" id="2574727"/>
    <lineage>
        <taxon>Bacteria</taxon>
        <taxon>Pseudomonadati</taxon>
        <taxon>Campylobacterota</taxon>
        <taxon>Epsilonproteobacteria</taxon>
        <taxon>Campylobacterales</taxon>
        <taxon>Sulfurimonadaceae</taxon>
        <taxon>Sulfurimonas</taxon>
    </lineage>
</organism>
<dbReference type="AlphaFoldDB" id="A0A4U2Z6H5"/>
<dbReference type="OrthoDB" id="5334393at2"/>
<dbReference type="RefSeq" id="WP_137012567.1">
    <property type="nucleotide sequence ID" value="NZ_SZPX01000003.1"/>
</dbReference>
<proteinExistence type="predicted"/>
<dbReference type="EMBL" id="SZPX01000003">
    <property type="protein sequence ID" value="TKI69799.1"/>
    <property type="molecule type" value="Genomic_DNA"/>
</dbReference>